<dbReference type="Pfam" id="PF02519">
    <property type="entry name" value="Auxin_inducible"/>
    <property type="match status" value="1"/>
</dbReference>
<dbReference type="STRING" id="4155.A0A022PYM6"/>
<dbReference type="Proteomes" id="UP000030748">
    <property type="component" value="Unassembled WGS sequence"/>
</dbReference>
<evidence type="ECO:0000313" key="2">
    <source>
        <dbReference type="EMBL" id="EYU20604.1"/>
    </source>
</evidence>
<sequence length="114" mass="13095">MGLKGSKMSRVVSFRRLKGASSSVITTTTTRTTRRGYIPVAVGVDEETRRFMVQTKALSNEEFVQLFLCRSAEEYGFCNEGVLRIPYDAKAFEDWMNNTRAKHKIFRIQPTNTY</sequence>
<reference evidence="2 3" key="1">
    <citation type="journal article" date="2013" name="Proc. Natl. Acad. Sci. U.S.A.">
        <title>Fine-scale variation in meiotic recombination in Mimulus inferred from population shotgun sequencing.</title>
        <authorList>
            <person name="Hellsten U."/>
            <person name="Wright K.M."/>
            <person name="Jenkins J."/>
            <person name="Shu S."/>
            <person name="Yuan Y."/>
            <person name="Wessler S.R."/>
            <person name="Schmutz J."/>
            <person name="Willis J.H."/>
            <person name="Rokhsar D.S."/>
        </authorList>
    </citation>
    <scope>NUCLEOTIDE SEQUENCE [LARGE SCALE GENOMIC DNA]</scope>
    <source>
        <strain evidence="3">cv. DUN x IM62</strain>
    </source>
</reference>
<evidence type="ECO:0000313" key="3">
    <source>
        <dbReference type="Proteomes" id="UP000030748"/>
    </source>
</evidence>
<dbReference type="PANTHER" id="PTHR31374:SF32">
    <property type="entry name" value="SAUR FAMILY PROTEIN"/>
    <property type="match status" value="1"/>
</dbReference>
<dbReference type="KEGG" id="egt:105976815"/>
<dbReference type="AlphaFoldDB" id="A0A022PYM6"/>
<gene>
    <name evidence="2" type="ORF">MIMGU_mgv1a017850mg</name>
</gene>
<dbReference type="GO" id="GO:0009733">
    <property type="term" value="P:response to auxin"/>
    <property type="evidence" value="ECO:0007669"/>
    <property type="project" value="InterPro"/>
</dbReference>
<dbReference type="EMBL" id="KI632264">
    <property type="protein sequence ID" value="EYU20604.1"/>
    <property type="molecule type" value="Genomic_DNA"/>
</dbReference>
<dbReference type="OrthoDB" id="754837at2759"/>
<evidence type="ECO:0008006" key="4">
    <source>
        <dbReference type="Google" id="ProtNLM"/>
    </source>
</evidence>
<dbReference type="PhylomeDB" id="A0A022PYM6"/>
<dbReference type="eggNOG" id="ENOG502S66M">
    <property type="taxonomic scope" value="Eukaryota"/>
</dbReference>
<evidence type="ECO:0000256" key="1">
    <source>
        <dbReference type="ARBA" id="ARBA00006974"/>
    </source>
</evidence>
<dbReference type="InterPro" id="IPR003676">
    <property type="entry name" value="SAUR_fam"/>
</dbReference>
<comment type="similarity">
    <text evidence="1">Belongs to the ARG7 family.</text>
</comment>
<dbReference type="OMA" id="HTTALYD"/>
<accession>A0A022PYM6</accession>
<name>A0A022PYM6_ERYGU</name>
<dbReference type="PANTHER" id="PTHR31374">
    <property type="entry name" value="AUXIN-INDUCED PROTEIN-LIKE-RELATED"/>
    <property type="match status" value="1"/>
</dbReference>
<protein>
    <recommendedName>
        <fullName evidence="4">Auxin-responsive protein</fullName>
    </recommendedName>
</protein>
<proteinExistence type="inferred from homology"/>
<keyword evidence="3" id="KW-1185">Reference proteome</keyword>
<organism evidence="2 3">
    <name type="scientific">Erythranthe guttata</name>
    <name type="common">Yellow monkey flower</name>
    <name type="synonym">Mimulus guttatus</name>
    <dbReference type="NCBI Taxonomy" id="4155"/>
    <lineage>
        <taxon>Eukaryota</taxon>
        <taxon>Viridiplantae</taxon>
        <taxon>Streptophyta</taxon>
        <taxon>Embryophyta</taxon>
        <taxon>Tracheophyta</taxon>
        <taxon>Spermatophyta</taxon>
        <taxon>Magnoliopsida</taxon>
        <taxon>eudicotyledons</taxon>
        <taxon>Gunneridae</taxon>
        <taxon>Pentapetalae</taxon>
        <taxon>asterids</taxon>
        <taxon>lamiids</taxon>
        <taxon>Lamiales</taxon>
        <taxon>Phrymaceae</taxon>
        <taxon>Erythranthe</taxon>
    </lineage>
</organism>